<dbReference type="Proteomes" id="UP000032233">
    <property type="component" value="Unassembled WGS sequence"/>
</dbReference>
<reference evidence="2 3" key="1">
    <citation type="submission" date="2013-11" db="EMBL/GenBank/DDBJ databases">
        <title>Metagenomic analysis of a methanogenic consortium involved in long chain n-alkane degradation.</title>
        <authorList>
            <person name="Davidova I.A."/>
            <person name="Callaghan A.V."/>
            <person name="Wawrik B."/>
            <person name="Pruitt S."/>
            <person name="Marks C."/>
            <person name="Duncan K.E."/>
            <person name="Suflita J.M."/>
        </authorList>
    </citation>
    <scope>NUCLEOTIDE SEQUENCE [LARGE SCALE GENOMIC DNA]</scope>
    <source>
        <strain evidence="2 3">SPR</strain>
    </source>
</reference>
<dbReference type="EMBL" id="AZAC01000019">
    <property type="protein sequence ID" value="KIX13068.1"/>
    <property type="molecule type" value="Genomic_DNA"/>
</dbReference>
<gene>
    <name evidence="2" type="ORF">X474_16010</name>
</gene>
<accession>A0A0D2HRB0</accession>
<evidence type="ECO:0000256" key="1">
    <source>
        <dbReference type="SAM" id="MobiDB-lite"/>
    </source>
</evidence>
<keyword evidence="3" id="KW-1185">Reference proteome</keyword>
<proteinExistence type="predicted"/>
<feature type="region of interest" description="Disordered" evidence="1">
    <location>
        <begin position="19"/>
        <end position="52"/>
    </location>
</feature>
<protein>
    <submittedName>
        <fullName evidence="2">Uncharacterized protein</fullName>
    </submittedName>
</protein>
<organism evidence="2 3">
    <name type="scientific">Dethiosulfatarculus sandiegensis</name>
    <dbReference type="NCBI Taxonomy" id="1429043"/>
    <lineage>
        <taxon>Bacteria</taxon>
        <taxon>Pseudomonadati</taxon>
        <taxon>Thermodesulfobacteriota</taxon>
        <taxon>Desulfarculia</taxon>
        <taxon>Desulfarculales</taxon>
        <taxon>Desulfarculaceae</taxon>
        <taxon>Dethiosulfatarculus</taxon>
    </lineage>
</organism>
<evidence type="ECO:0000313" key="3">
    <source>
        <dbReference type="Proteomes" id="UP000032233"/>
    </source>
</evidence>
<sequence>MARVEFDLLVERPLPALSENRDAVTQGPMDRRDLAGSNGINTPDHLSSPEAQGIAQTWPKLTVFIWLVAHEPKKDHLSKNGKVVFVTEINSYYYLRPGRLFNELSFKGKLGAPRGGLLLNRKFPIRLVN</sequence>
<dbReference type="InParanoid" id="A0A0D2HRB0"/>
<evidence type="ECO:0000313" key="2">
    <source>
        <dbReference type="EMBL" id="KIX13068.1"/>
    </source>
</evidence>
<name>A0A0D2HRB0_9BACT</name>
<comment type="caution">
    <text evidence="2">The sequence shown here is derived from an EMBL/GenBank/DDBJ whole genome shotgun (WGS) entry which is preliminary data.</text>
</comment>
<dbReference type="AlphaFoldDB" id="A0A0D2HRB0"/>